<dbReference type="FunFam" id="3.40.47.10:FF:000029">
    <property type="entry name" value="3-oxoacyl-[acyl-carrier-protein] synthase 1"/>
    <property type="match status" value="1"/>
</dbReference>
<dbReference type="GO" id="GO:0004315">
    <property type="term" value="F:3-oxoacyl-[acyl-carrier-protein] synthase activity"/>
    <property type="evidence" value="ECO:0007669"/>
    <property type="project" value="UniProtKB-UniRule"/>
</dbReference>
<evidence type="ECO:0000256" key="7">
    <source>
        <dbReference type="ARBA" id="ARBA00022832"/>
    </source>
</evidence>
<dbReference type="UniPathway" id="UPA00094"/>
<sequence>MRCRWCGGEVPKGARYCPWCGRARTAEASGGRRRVVITGLGAVTPLGLSVEETWQRILRGESGIQRIERFDPSDLPVQIAGEVRGFVLGDWVDAKTARQMAMFSQYALEAAGQAWRDAGLDSGAIDPARAAVVIGTGAGGMATILETHELAQRRGLLRISPHFMTIFPHNMPAYHLAQAFRFLGPSLTVSTACATGAQAIGEAAEMIRNGAADIALAGGTEYCVFPLFIASFAVQRAASTWNDRPEEASRPFDAERHGFVVGEGAGIVVLEALEHAQARGARIYAELLGYASSNDGYHPIAPDPEGSGAARAIRAALADACVGPEDVDYINAHAASTPLGDRAETQAIKAVFGERAYRIPISSTKSMIGHLMGAAGAVESIVTILSIRDAIVHPTRNYRYPDPECDLDYVPEGPRRHTIRVALKNSFGLGGQNCCLVFAAWDGARGPEQSEPSSLRLE</sequence>
<dbReference type="CDD" id="cd00834">
    <property type="entry name" value="KAS_I_II"/>
    <property type="match status" value="1"/>
</dbReference>
<dbReference type="PIRSF" id="PIRSF000447">
    <property type="entry name" value="KAS_II"/>
    <property type="match status" value="1"/>
</dbReference>
<dbReference type="SMART" id="SM00825">
    <property type="entry name" value="PKS_KS"/>
    <property type="match status" value="1"/>
</dbReference>
<dbReference type="InterPro" id="IPR016039">
    <property type="entry name" value="Thiolase-like"/>
</dbReference>
<evidence type="ECO:0000256" key="10">
    <source>
        <dbReference type="ARBA" id="ARBA00023315"/>
    </source>
</evidence>
<keyword evidence="16" id="KW-1185">Reference proteome</keyword>
<dbReference type="eggNOG" id="COG0304">
    <property type="taxonomic scope" value="Bacteria"/>
</dbReference>
<dbReference type="STRING" id="309801.trd_0527"/>
<dbReference type="EMBL" id="CP001275">
    <property type="protein sequence ID" value="ACM06355.1"/>
    <property type="molecule type" value="Genomic_DNA"/>
</dbReference>
<accession>B9KYI1</accession>
<dbReference type="InterPro" id="IPR020841">
    <property type="entry name" value="PKS_Beta-ketoAc_synthase_dom"/>
</dbReference>
<comment type="similarity">
    <text evidence="2 11 13">Belongs to the thiolase-like superfamily. Beta-ketoacyl-ACP synthases family.</text>
</comment>
<dbReference type="PANTHER" id="PTHR11712">
    <property type="entry name" value="POLYKETIDE SYNTHASE-RELATED"/>
    <property type="match status" value="1"/>
</dbReference>
<dbReference type="FunFam" id="3.40.47.10:FF:000018">
    <property type="entry name" value="3-oxoacyl-[acyl-carrier-protein] synthase 2"/>
    <property type="match status" value="1"/>
</dbReference>
<evidence type="ECO:0000256" key="3">
    <source>
        <dbReference type="ARBA" id="ARBA00012356"/>
    </source>
</evidence>
<protein>
    <recommendedName>
        <fullName evidence="4 11">3-oxoacyl-[acyl-carrier-protein] synthase 2</fullName>
        <ecNumber evidence="3 11">2.3.1.179</ecNumber>
    </recommendedName>
</protein>
<dbReference type="Gene3D" id="3.40.47.10">
    <property type="match status" value="1"/>
</dbReference>
<dbReference type="InterPro" id="IPR000794">
    <property type="entry name" value="Beta-ketoacyl_synthase"/>
</dbReference>
<keyword evidence="7" id="KW-0276">Fatty acid metabolism</keyword>
<evidence type="ECO:0000256" key="13">
    <source>
        <dbReference type="RuleBase" id="RU003694"/>
    </source>
</evidence>
<dbReference type="AlphaFoldDB" id="B9KYI1"/>
<evidence type="ECO:0000256" key="1">
    <source>
        <dbReference type="ARBA" id="ARBA00005194"/>
    </source>
</evidence>
<dbReference type="InterPro" id="IPR014030">
    <property type="entry name" value="Ketoacyl_synth_N"/>
</dbReference>
<keyword evidence="6 11" id="KW-0808">Transferase</keyword>
<dbReference type="GO" id="GO:0030497">
    <property type="term" value="P:fatty acid elongation"/>
    <property type="evidence" value="ECO:0007669"/>
    <property type="project" value="UniProtKB-ARBA"/>
</dbReference>
<dbReference type="OrthoDB" id="9808669at2"/>
<comment type="pathway">
    <text evidence="1 11">Lipid metabolism; fatty acid biosynthesis.</text>
</comment>
<dbReference type="PROSITE" id="PS00606">
    <property type="entry name" value="KS3_1"/>
    <property type="match status" value="1"/>
</dbReference>
<comment type="catalytic activity">
    <reaction evidence="11">
        <text>(9Z)-hexadecenoyl-[ACP] + malonyl-[ACP] + H(+) = 3-oxo-(11Z)-octadecenoyl-[ACP] + holo-[ACP] + CO2</text>
        <dbReference type="Rhea" id="RHEA:55040"/>
        <dbReference type="Rhea" id="RHEA-COMP:9623"/>
        <dbReference type="Rhea" id="RHEA-COMP:9685"/>
        <dbReference type="Rhea" id="RHEA-COMP:10800"/>
        <dbReference type="Rhea" id="RHEA-COMP:14074"/>
        <dbReference type="ChEBI" id="CHEBI:15378"/>
        <dbReference type="ChEBI" id="CHEBI:16526"/>
        <dbReference type="ChEBI" id="CHEBI:64479"/>
        <dbReference type="ChEBI" id="CHEBI:78449"/>
        <dbReference type="ChEBI" id="CHEBI:83989"/>
        <dbReference type="ChEBI" id="CHEBI:138538"/>
        <dbReference type="EC" id="2.3.1.179"/>
    </reaction>
</comment>
<evidence type="ECO:0000256" key="6">
    <source>
        <dbReference type="ARBA" id="ARBA00022679"/>
    </source>
</evidence>
<dbReference type="InterPro" id="IPR018201">
    <property type="entry name" value="Ketoacyl_synth_AS"/>
</dbReference>
<comment type="catalytic activity">
    <reaction evidence="11">
        <text>a fatty acyl-[ACP] + malonyl-[ACP] + H(+) = a 3-oxoacyl-[ACP] + holo-[ACP] + CO2</text>
        <dbReference type="Rhea" id="RHEA:22836"/>
        <dbReference type="Rhea" id="RHEA-COMP:9623"/>
        <dbReference type="Rhea" id="RHEA-COMP:9685"/>
        <dbReference type="Rhea" id="RHEA-COMP:9916"/>
        <dbReference type="Rhea" id="RHEA-COMP:14125"/>
        <dbReference type="ChEBI" id="CHEBI:15378"/>
        <dbReference type="ChEBI" id="CHEBI:16526"/>
        <dbReference type="ChEBI" id="CHEBI:64479"/>
        <dbReference type="ChEBI" id="CHEBI:78449"/>
        <dbReference type="ChEBI" id="CHEBI:78776"/>
        <dbReference type="ChEBI" id="CHEBI:138651"/>
    </reaction>
</comment>
<feature type="domain" description="Ketosynthase family 3 (KS3)" evidence="14">
    <location>
        <begin position="32"/>
        <end position="440"/>
    </location>
</feature>
<dbReference type="SUPFAM" id="SSF53901">
    <property type="entry name" value="Thiolase-like"/>
    <property type="match status" value="2"/>
</dbReference>
<dbReference type="KEGG" id="tro:trd_0527"/>
<dbReference type="NCBIfam" id="TIGR03150">
    <property type="entry name" value="fabF"/>
    <property type="match status" value="1"/>
</dbReference>
<dbReference type="PANTHER" id="PTHR11712:SF336">
    <property type="entry name" value="3-OXOACYL-[ACYL-CARRIER-PROTEIN] SYNTHASE, MITOCHONDRIAL"/>
    <property type="match status" value="1"/>
</dbReference>
<evidence type="ECO:0000313" key="16">
    <source>
        <dbReference type="Proteomes" id="UP000000447"/>
    </source>
</evidence>
<evidence type="ECO:0000256" key="4">
    <source>
        <dbReference type="ARBA" id="ARBA00014657"/>
    </source>
</evidence>
<keyword evidence="9 11" id="KW-0275">Fatty acid biosynthesis</keyword>
<proteinExistence type="inferred from homology"/>
<evidence type="ECO:0000313" key="15">
    <source>
        <dbReference type="EMBL" id="ACM06355.1"/>
    </source>
</evidence>
<reference evidence="15 16" key="1">
    <citation type="journal article" date="2009" name="PLoS ONE">
        <title>Complete genome sequence of the aerobic CO-oxidizing thermophile Thermomicrobium roseum.</title>
        <authorList>
            <person name="Wu D."/>
            <person name="Raymond J."/>
            <person name="Wu M."/>
            <person name="Chatterji S."/>
            <person name="Ren Q."/>
            <person name="Graham J.E."/>
            <person name="Bryant D.A."/>
            <person name="Robb F."/>
            <person name="Colman A."/>
            <person name="Tallon L.J."/>
            <person name="Badger J.H."/>
            <person name="Madupu R."/>
            <person name="Ward N.L."/>
            <person name="Eisen J.A."/>
        </authorList>
    </citation>
    <scope>NUCLEOTIDE SEQUENCE [LARGE SCALE GENOMIC DNA]</scope>
    <source>
        <strain evidence="16">ATCC 27502 / DSM 5159 / P-2</strain>
    </source>
</reference>
<evidence type="ECO:0000256" key="9">
    <source>
        <dbReference type="ARBA" id="ARBA00023160"/>
    </source>
</evidence>
<evidence type="ECO:0000256" key="11">
    <source>
        <dbReference type="PIRNR" id="PIRNR000447"/>
    </source>
</evidence>
<organism evidence="15 16">
    <name type="scientific">Thermomicrobium roseum (strain ATCC 27502 / DSM 5159 / P-2)</name>
    <dbReference type="NCBI Taxonomy" id="309801"/>
    <lineage>
        <taxon>Bacteria</taxon>
        <taxon>Pseudomonadati</taxon>
        <taxon>Thermomicrobiota</taxon>
        <taxon>Thermomicrobia</taxon>
        <taxon>Thermomicrobiales</taxon>
        <taxon>Thermomicrobiaceae</taxon>
        <taxon>Thermomicrobium</taxon>
    </lineage>
</organism>
<name>B9KYI1_THERP</name>
<dbReference type="Proteomes" id="UP000000447">
    <property type="component" value="Chromosome"/>
</dbReference>
<dbReference type="GO" id="GO:0005829">
    <property type="term" value="C:cytosol"/>
    <property type="evidence" value="ECO:0007669"/>
    <property type="project" value="TreeGrafter"/>
</dbReference>
<dbReference type="EC" id="2.3.1.179" evidence="3 11"/>
<evidence type="ECO:0000256" key="2">
    <source>
        <dbReference type="ARBA" id="ARBA00008467"/>
    </source>
</evidence>
<evidence type="ECO:0000256" key="12">
    <source>
        <dbReference type="PIRSR" id="PIRSR000447-1"/>
    </source>
</evidence>
<dbReference type="RefSeq" id="WP_012641931.1">
    <property type="nucleotide sequence ID" value="NC_011959.1"/>
</dbReference>
<keyword evidence="5 11" id="KW-0444">Lipid biosynthesis</keyword>
<keyword evidence="8" id="KW-0443">Lipid metabolism</keyword>
<evidence type="ECO:0000259" key="14">
    <source>
        <dbReference type="PROSITE" id="PS52004"/>
    </source>
</evidence>
<dbReference type="NCBIfam" id="NF005589">
    <property type="entry name" value="PRK07314.1"/>
    <property type="match status" value="1"/>
</dbReference>
<comment type="function">
    <text evidence="11">Involved in the type II fatty acid elongation cycle. Catalyzes the elongation of a wide range of acyl-ACP by the addition of two carbons from malonyl-ACP to an acyl acceptor. Can efficiently catalyze the conversion of palmitoleoyl-ACP (cis-hexadec-9-enoyl-ACP) to cis-vaccenoyl-ACP (cis-octadec-11-enoyl-ACP), an essential step in the thermal regulation of fatty acid composition.</text>
</comment>
<dbReference type="HOGENOM" id="CLU_000022_69_2_0"/>
<dbReference type="Pfam" id="PF02801">
    <property type="entry name" value="Ketoacyl-synt_C"/>
    <property type="match status" value="1"/>
</dbReference>
<keyword evidence="10 11" id="KW-0012">Acyltransferase</keyword>
<dbReference type="Pfam" id="PF00109">
    <property type="entry name" value="ketoacyl-synt"/>
    <property type="match status" value="1"/>
</dbReference>
<gene>
    <name evidence="15" type="ordered locus">trd_0527</name>
</gene>
<dbReference type="InterPro" id="IPR017568">
    <property type="entry name" value="3-oxoacyl-ACP_synth-2"/>
</dbReference>
<dbReference type="PROSITE" id="PS52004">
    <property type="entry name" value="KS3_2"/>
    <property type="match status" value="1"/>
</dbReference>
<dbReference type="InterPro" id="IPR014031">
    <property type="entry name" value="Ketoacyl_synth_C"/>
</dbReference>
<evidence type="ECO:0000256" key="5">
    <source>
        <dbReference type="ARBA" id="ARBA00022516"/>
    </source>
</evidence>
<evidence type="ECO:0000256" key="8">
    <source>
        <dbReference type="ARBA" id="ARBA00023098"/>
    </source>
</evidence>
<feature type="active site" description="For beta-ketoacyl synthase activity" evidence="12">
    <location>
        <position position="193"/>
    </location>
</feature>